<dbReference type="STRING" id="754436.JCM19237_5650"/>
<dbReference type="InterPro" id="IPR050312">
    <property type="entry name" value="IolE/XylAMocC-like"/>
</dbReference>
<dbReference type="PATRIC" id="fig|754436.4.peg.1188"/>
<dbReference type="EC" id="4.2.1.44" evidence="2"/>
<evidence type="ECO:0000313" key="4">
    <source>
        <dbReference type="Proteomes" id="UP000029227"/>
    </source>
</evidence>
<sequence length="297" mass="32650">MSNVKYGISPLTWTNDDMPELGGDIPLETCLSEMAEAGFTGTELGTKYPREPEVLIPLLAKHGLVLASGWYSGNLMTLTAEEEIAAMQDHIKLLKAAGCSAMVFGEVSNTVHGDITKPLSSRVILTMDEWKTYCEKLTTVATYLLNEHGIKLSFHHHVGTIVETEDDINLLMELTGDAVHLTLDTGHITYGGGNPVTMIKRWGHRIGHMHFKDLRLDVMKAARDADKSFLNAVLDGVFTVPGTGDVDYDDVFAALKERDYKGWLLVEAEQDPAKANPLTYAKTAYANITGYAEKYGL</sequence>
<dbReference type="NCBIfam" id="TIGR04379">
    <property type="entry name" value="myo_inos_iolE"/>
    <property type="match status" value="1"/>
</dbReference>
<dbReference type="InterPro" id="IPR013022">
    <property type="entry name" value="Xyl_isomerase-like_TIM-brl"/>
</dbReference>
<dbReference type="AlphaFoldDB" id="A0A090R535"/>
<organism evidence="2 4">
    <name type="scientific">Photobacterium aphoticum</name>
    <dbReference type="NCBI Taxonomy" id="754436"/>
    <lineage>
        <taxon>Bacteria</taxon>
        <taxon>Pseudomonadati</taxon>
        <taxon>Pseudomonadota</taxon>
        <taxon>Gammaproteobacteria</taxon>
        <taxon>Vibrionales</taxon>
        <taxon>Vibrionaceae</taxon>
        <taxon>Photobacterium</taxon>
    </lineage>
</organism>
<reference evidence="2 4" key="1">
    <citation type="journal article" date="2014" name="Genome Announc.">
        <title>Draft Genome Sequences of Two Vibrionaceae Species, Vibrio ponticus C121 and Photobacterium aphoticum C119, Isolated as Coral Reef Microbiota.</title>
        <authorList>
            <person name="Al-saari N."/>
            <person name="Meirelles P.M."/>
            <person name="Mino S."/>
            <person name="Suda W."/>
            <person name="Oshima K."/>
            <person name="Hattori M."/>
            <person name="Ohkuma M."/>
            <person name="Thompson F.L."/>
            <person name="Gomez-Gil B."/>
            <person name="Sawabe T."/>
            <person name="Sawabe T."/>
        </authorList>
    </citation>
    <scope>NUCLEOTIDE SEQUENCE [LARGE SCALE GENOMIC DNA]</scope>
    <source>
        <strain evidence="2 4">JCM 19237</strain>
    </source>
</reference>
<accession>A0A090R535</accession>
<evidence type="ECO:0000259" key="1">
    <source>
        <dbReference type="Pfam" id="PF01261"/>
    </source>
</evidence>
<gene>
    <name evidence="3" type="ORF">ABT58_05595</name>
    <name evidence="2" type="ORF">JCM19237_5650</name>
</gene>
<comment type="caution">
    <text evidence="2">The sequence shown here is derived from an EMBL/GenBank/DDBJ whole genome shotgun (WGS) entry which is preliminary data.</text>
</comment>
<protein>
    <submittedName>
        <fullName evidence="2">Inosose dehydratase</fullName>
        <ecNumber evidence="2">4.2.1.44</ecNumber>
    </submittedName>
    <submittedName>
        <fullName evidence="3">MocC</fullName>
    </submittedName>
</protein>
<feature type="domain" description="Xylose isomerase-like TIM barrel" evidence="1">
    <location>
        <begin position="33"/>
        <end position="276"/>
    </location>
</feature>
<evidence type="ECO:0000313" key="5">
    <source>
        <dbReference type="Proteomes" id="UP000036426"/>
    </source>
</evidence>
<dbReference type="RefSeq" id="WP_047873338.1">
    <property type="nucleotide sequence ID" value="NZ_BMYC01000001.1"/>
</dbReference>
<dbReference type="SUPFAM" id="SSF51658">
    <property type="entry name" value="Xylose isomerase-like"/>
    <property type="match status" value="1"/>
</dbReference>
<dbReference type="EMBL" id="BBMN01000001">
    <property type="protein sequence ID" value="GAL02757.1"/>
    <property type="molecule type" value="Genomic_DNA"/>
</dbReference>
<dbReference type="EMBL" id="LDOV01000010">
    <property type="protein sequence ID" value="KLV01885.1"/>
    <property type="molecule type" value="Genomic_DNA"/>
</dbReference>
<dbReference type="Proteomes" id="UP000036426">
    <property type="component" value="Unassembled WGS sequence"/>
</dbReference>
<dbReference type="InterPro" id="IPR036237">
    <property type="entry name" value="Xyl_isomerase-like_sf"/>
</dbReference>
<dbReference type="InterPro" id="IPR030823">
    <property type="entry name" value="IolE/MocC"/>
</dbReference>
<dbReference type="Pfam" id="PF01261">
    <property type="entry name" value="AP_endonuc_2"/>
    <property type="match status" value="1"/>
</dbReference>
<evidence type="ECO:0000313" key="3">
    <source>
        <dbReference type="EMBL" id="KLV01885.1"/>
    </source>
</evidence>
<dbReference type="eggNOG" id="COG1082">
    <property type="taxonomic scope" value="Bacteria"/>
</dbReference>
<evidence type="ECO:0000313" key="2">
    <source>
        <dbReference type="EMBL" id="GAL02757.1"/>
    </source>
</evidence>
<keyword evidence="2" id="KW-0456">Lyase</keyword>
<name>A0A090R535_9GAMM</name>
<proteinExistence type="predicted"/>
<dbReference type="Proteomes" id="UP000029227">
    <property type="component" value="Unassembled WGS sequence"/>
</dbReference>
<dbReference type="Gene3D" id="3.20.20.150">
    <property type="entry name" value="Divalent-metal-dependent TIM barrel enzymes"/>
    <property type="match status" value="1"/>
</dbReference>
<dbReference type="PANTHER" id="PTHR12110">
    <property type="entry name" value="HYDROXYPYRUVATE ISOMERASE"/>
    <property type="match status" value="1"/>
</dbReference>
<keyword evidence="5" id="KW-1185">Reference proteome</keyword>
<dbReference type="OrthoDB" id="9804047at2"/>
<reference evidence="3 5" key="2">
    <citation type="submission" date="2015-05" db="EMBL/GenBank/DDBJ databases">
        <title>Photobacterium galathea sp. nov.</title>
        <authorList>
            <person name="Machado H."/>
            <person name="Gram L."/>
        </authorList>
    </citation>
    <scope>NUCLEOTIDE SEQUENCE [LARGE SCALE GENOMIC DNA]</scope>
    <source>
        <strain evidence="3 5">DSM 25995</strain>
    </source>
</reference>
<dbReference type="PANTHER" id="PTHR12110:SF41">
    <property type="entry name" value="INOSOSE DEHYDRATASE"/>
    <property type="match status" value="1"/>
</dbReference>
<dbReference type="GO" id="GO:0050114">
    <property type="term" value="F:myo-inosose-2 dehydratase activity"/>
    <property type="evidence" value="ECO:0007669"/>
    <property type="project" value="UniProtKB-EC"/>
</dbReference>